<name>A0A834SDV6_9FABA</name>
<evidence type="ECO:0000313" key="3">
    <source>
        <dbReference type="Proteomes" id="UP000634136"/>
    </source>
</evidence>
<proteinExistence type="predicted"/>
<feature type="compositionally biased region" description="Basic and acidic residues" evidence="1">
    <location>
        <begin position="79"/>
        <end position="91"/>
    </location>
</feature>
<feature type="compositionally biased region" description="Basic and acidic residues" evidence="1">
    <location>
        <begin position="49"/>
        <end position="66"/>
    </location>
</feature>
<protein>
    <submittedName>
        <fullName evidence="2">Retrovirus-related Pol polyprotein from transposon TNT 1-94</fullName>
    </submittedName>
</protein>
<dbReference type="AlphaFoldDB" id="A0A834SDV6"/>
<gene>
    <name evidence="2" type="ORF">G2W53_040693</name>
</gene>
<dbReference type="EMBL" id="JAAIUW010000013">
    <property type="protein sequence ID" value="KAF7801582.1"/>
    <property type="molecule type" value="Genomic_DNA"/>
</dbReference>
<dbReference type="OrthoDB" id="1740512at2759"/>
<keyword evidence="3" id="KW-1185">Reference proteome</keyword>
<feature type="region of interest" description="Disordered" evidence="1">
    <location>
        <begin position="49"/>
        <end position="91"/>
    </location>
</feature>
<dbReference type="Proteomes" id="UP000634136">
    <property type="component" value="Unassembled WGS sequence"/>
</dbReference>
<accession>A0A834SDV6</accession>
<comment type="caution">
    <text evidence="2">The sequence shown here is derived from an EMBL/GenBank/DDBJ whole genome shotgun (WGS) entry which is preliminary data.</text>
</comment>
<evidence type="ECO:0000256" key="1">
    <source>
        <dbReference type="SAM" id="MobiDB-lite"/>
    </source>
</evidence>
<reference evidence="2" key="1">
    <citation type="submission" date="2020-09" db="EMBL/GenBank/DDBJ databases">
        <title>Genome-Enabled Discovery of Anthraquinone Biosynthesis in Senna tora.</title>
        <authorList>
            <person name="Kang S.-H."/>
            <person name="Pandey R.P."/>
            <person name="Lee C.-M."/>
            <person name="Sim J.-S."/>
            <person name="Jeong J.-T."/>
            <person name="Choi B.-S."/>
            <person name="Jung M."/>
            <person name="Ginzburg D."/>
            <person name="Zhao K."/>
            <person name="Won S.Y."/>
            <person name="Oh T.-J."/>
            <person name="Yu Y."/>
            <person name="Kim N.-H."/>
            <person name="Lee O.R."/>
            <person name="Lee T.-H."/>
            <person name="Bashyal P."/>
            <person name="Kim T.-S."/>
            <person name="Lee W.-H."/>
            <person name="Kawkins C."/>
            <person name="Kim C.-K."/>
            <person name="Kim J.S."/>
            <person name="Ahn B.O."/>
            <person name="Rhee S.Y."/>
            <person name="Sohng J.K."/>
        </authorList>
    </citation>
    <scope>NUCLEOTIDE SEQUENCE</scope>
    <source>
        <tissue evidence="2">Leaf</tissue>
    </source>
</reference>
<evidence type="ECO:0000313" key="2">
    <source>
        <dbReference type="EMBL" id="KAF7801582.1"/>
    </source>
</evidence>
<sequence length="146" mass="17026">MDESIIVSSIIDKLPSSWKDFKKNLKHKKEDISLEQLGNHLRLEEEYRKQDAEKETNVQEKVHMVEEGQSNRTSKKRGKDKDKSKAHDEKGKWNQHKLYVWYGGTRKGQRIVGFLSRGNNGSLCDEREVELKNTILSLDGEEVRVM</sequence>
<dbReference type="Pfam" id="PF14223">
    <property type="entry name" value="Retrotran_gag_2"/>
    <property type="match status" value="1"/>
</dbReference>
<organism evidence="2 3">
    <name type="scientific">Senna tora</name>
    <dbReference type="NCBI Taxonomy" id="362788"/>
    <lineage>
        <taxon>Eukaryota</taxon>
        <taxon>Viridiplantae</taxon>
        <taxon>Streptophyta</taxon>
        <taxon>Embryophyta</taxon>
        <taxon>Tracheophyta</taxon>
        <taxon>Spermatophyta</taxon>
        <taxon>Magnoliopsida</taxon>
        <taxon>eudicotyledons</taxon>
        <taxon>Gunneridae</taxon>
        <taxon>Pentapetalae</taxon>
        <taxon>rosids</taxon>
        <taxon>fabids</taxon>
        <taxon>Fabales</taxon>
        <taxon>Fabaceae</taxon>
        <taxon>Caesalpinioideae</taxon>
        <taxon>Cassia clade</taxon>
        <taxon>Senna</taxon>
    </lineage>
</organism>